<accession>A0A9D4Z2D5</accession>
<dbReference type="PROSITE" id="PS50114">
    <property type="entry name" value="GATA_ZN_FINGER_2"/>
    <property type="match status" value="1"/>
</dbReference>
<proteinExistence type="inferred from homology"/>
<keyword evidence="3" id="KW-0862">Zinc</keyword>
<organism evidence="11 12">
    <name type="scientific">Chlorella vulgaris</name>
    <name type="common">Green alga</name>
    <dbReference type="NCBI Taxonomy" id="3077"/>
    <lineage>
        <taxon>Eukaryota</taxon>
        <taxon>Viridiplantae</taxon>
        <taxon>Chlorophyta</taxon>
        <taxon>core chlorophytes</taxon>
        <taxon>Trebouxiophyceae</taxon>
        <taxon>Chlorellales</taxon>
        <taxon>Chlorellaceae</taxon>
        <taxon>Chlorella clade</taxon>
        <taxon>Chlorella</taxon>
    </lineage>
</organism>
<evidence type="ECO:0000256" key="3">
    <source>
        <dbReference type="ARBA" id="ARBA00022833"/>
    </source>
</evidence>
<feature type="domain" description="GATA-type" evidence="10">
    <location>
        <begin position="42"/>
        <end position="75"/>
    </location>
</feature>
<gene>
    <name evidence="11" type="ORF">D9Q98_001163</name>
</gene>
<evidence type="ECO:0000256" key="7">
    <source>
        <dbReference type="ARBA" id="ARBA00037539"/>
    </source>
</evidence>
<name>A0A9D4Z2D5_CHLVU</name>
<comment type="caution">
    <text evidence="11">The sequence shown here is derived from an EMBL/GenBank/DDBJ whole genome shotgun (WGS) entry which is preliminary data.</text>
</comment>
<keyword evidence="1" id="KW-0479">Metal-binding</keyword>
<dbReference type="OrthoDB" id="2162994at2759"/>
<evidence type="ECO:0000313" key="12">
    <source>
        <dbReference type="Proteomes" id="UP001055712"/>
    </source>
</evidence>
<dbReference type="CDD" id="cd00202">
    <property type="entry name" value="ZnF_GATA"/>
    <property type="match status" value="1"/>
</dbReference>
<dbReference type="EMBL" id="SIDB01000001">
    <property type="protein sequence ID" value="KAI3438744.1"/>
    <property type="molecule type" value="Genomic_DNA"/>
</dbReference>
<sequence length="421" mass="43876">MSSDSEASHMADSSPLVAPLAPVSAKLIIFEGEIFQYPLGINNNQQCCTKCGNVKTPQWREGPYGPKTLCNACGVKRTRRIKAEEEGTTAKRRKLSASPAPPAHKLAVAAPKRSRTLYAQDAPSMDRYGSLEPDSDAWAPLGTQGSGRRPTRRAAEEAAFKTALYARTGEWCEGQDGETSGDMLRAVTPCSDDDDSLLSSDCPEEVVWPPVAGDASGGSDCYAAVNLMTMSVSQAAAAATPGASPASPLTLAPPVPAPPADLEQYGSTATAAVACPPAVASRMGPVDLADLSQVLPPAKVAELVFLNHELELAVHEAHAANAAVAAVAHVLASKQAVALRSREMAGAATKRLRRFMAELDTQFGIQSKFGSRRPPLSPTKPTAASAALQPCPPGFAAASITLPPVLPPRLPAPPALNAAMF</sequence>
<comment type="similarity">
    <text evidence="6">Belongs to the type IV zinc-finger family. Class B subfamily.</text>
</comment>
<dbReference type="GO" id="GO:0043565">
    <property type="term" value="F:sequence-specific DNA binding"/>
    <property type="evidence" value="ECO:0007669"/>
    <property type="project" value="InterPro"/>
</dbReference>
<evidence type="ECO:0000256" key="2">
    <source>
        <dbReference type="ARBA" id="ARBA00022771"/>
    </source>
</evidence>
<dbReference type="PANTHER" id="PTHR47172">
    <property type="entry name" value="OS01G0976800 PROTEIN"/>
    <property type="match status" value="1"/>
</dbReference>
<reference evidence="11" key="1">
    <citation type="journal article" date="2019" name="Plant J.">
        <title>Chlorella vulgaris genome assembly and annotation reveals the molecular basis for metabolic acclimation to high light conditions.</title>
        <authorList>
            <person name="Cecchin M."/>
            <person name="Marcolungo L."/>
            <person name="Rossato M."/>
            <person name="Girolomoni L."/>
            <person name="Cosentino E."/>
            <person name="Cuine S."/>
            <person name="Li-Beisson Y."/>
            <person name="Delledonne M."/>
            <person name="Ballottari M."/>
        </authorList>
    </citation>
    <scope>NUCLEOTIDE SEQUENCE</scope>
    <source>
        <strain evidence="11">211/11P</strain>
    </source>
</reference>
<evidence type="ECO:0000256" key="1">
    <source>
        <dbReference type="ARBA" id="ARBA00022723"/>
    </source>
</evidence>
<dbReference type="SUPFAM" id="SSF57716">
    <property type="entry name" value="Glucocorticoid receptor-like (DNA-binding domain)"/>
    <property type="match status" value="1"/>
</dbReference>
<evidence type="ECO:0000256" key="9">
    <source>
        <dbReference type="SAM" id="MobiDB-lite"/>
    </source>
</evidence>
<dbReference type="InterPro" id="IPR013088">
    <property type="entry name" value="Znf_NHR/GATA"/>
</dbReference>
<dbReference type="Pfam" id="PF00320">
    <property type="entry name" value="GATA"/>
    <property type="match status" value="1"/>
</dbReference>
<evidence type="ECO:0000313" key="11">
    <source>
        <dbReference type="EMBL" id="KAI3438744.1"/>
    </source>
</evidence>
<keyword evidence="12" id="KW-1185">Reference proteome</keyword>
<protein>
    <recommendedName>
        <fullName evidence="10">GATA-type domain-containing protein</fullName>
    </recommendedName>
</protein>
<feature type="region of interest" description="Disordered" evidence="9">
    <location>
        <begin position="83"/>
        <end position="104"/>
    </location>
</feature>
<evidence type="ECO:0000256" key="6">
    <source>
        <dbReference type="ARBA" id="ARBA00024019"/>
    </source>
</evidence>
<feature type="region of interest" description="Disordered" evidence="9">
    <location>
        <begin position="126"/>
        <end position="153"/>
    </location>
</feature>
<keyword evidence="4" id="KW-0805">Transcription regulation</keyword>
<evidence type="ECO:0000256" key="5">
    <source>
        <dbReference type="ARBA" id="ARBA00023163"/>
    </source>
</evidence>
<reference evidence="11" key="2">
    <citation type="submission" date="2020-11" db="EMBL/GenBank/DDBJ databases">
        <authorList>
            <person name="Cecchin M."/>
            <person name="Marcolungo L."/>
            <person name="Rossato M."/>
            <person name="Girolomoni L."/>
            <person name="Cosentino E."/>
            <person name="Cuine S."/>
            <person name="Li-Beisson Y."/>
            <person name="Delledonne M."/>
            <person name="Ballottari M."/>
        </authorList>
    </citation>
    <scope>NUCLEOTIDE SEQUENCE</scope>
    <source>
        <strain evidence="11">211/11P</strain>
        <tissue evidence="11">Whole cell</tissue>
    </source>
</reference>
<keyword evidence="2 8" id="KW-0863">Zinc-finger</keyword>
<dbReference type="SMART" id="SM00401">
    <property type="entry name" value="ZnF_GATA"/>
    <property type="match status" value="1"/>
</dbReference>
<dbReference type="PANTHER" id="PTHR47172:SF24">
    <property type="entry name" value="GATA ZINC FINGER DOMAIN-CONTAINING PROTEIN 14-RELATED"/>
    <property type="match status" value="1"/>
</dbReference>
<evidence type="ECO:0000256" key="4">
    <source>
        <dbReference type="ARBA" id="ARBA00023015"/>
    </source>
</evidence>
<evidence type="ECO:0000256" key="8">
    <source>
        <dbReference type="PROSITE-ProRule" id="PRU00094"/>
    </source>
</evidence>
<dbReference type="Proteomes" id="UP001055712">
    <property type="component" value="Unassembled WGS sequence"/>
</dbReference>
<evidence type="ECO:0000259" key="10">
    <source>
        <dbReference type="PROSITE" id="PS50114"/>
    </source>
</evidence>
<dbReference type="GO" id="GO:0006355">
    <property type="term" value="P:regulation of DNA-templated transcription"/>
    <property type="evidence" value="ECO:0007669"/>
    <property type="project" value="InterPro"/>
</dbReference>
<dbReference type="GO" id="GO:0008270">
    <property type="term" value="F:zinc ion binding"/>
    <property type="evidence" value="ECO:0007669"/>
    <property type="project" value="UniProtKB-KW"/>
</dbReference>
<comment type="function">
    <text evidence="7">Transcriptional regulator that specifically binds 5'-GATA-3' or 5'-GAT-3' motifs within gene promoters.</text>
</comment>
<dbReference type="AlphaFoldDB" id="A0A9D4Z2D5"/>
<dbReference type="InterPro" id="IPR000679">
    <property type="entry name" value="Znf_GATA"/>
</dbReference>
<dbReference type="Gene3D" id="3.30.50.10">
    <property type="entry name" value="Erythroid Transcription Factor GATA-1, subunit A"/>
    <property type="match status" value="1"/>
</dbReference>
<keyword evidence="5" id="KW-0804">Transcription</keyword>